<name>A0A3N4I5Q4_ASCIM</name>
<dbReference type="InterPro" id="IPR003959">
    <property type="entry name" value="ATPase_AAA_core"/>
</dbReference>
<feature type="compositionally biased region" description="Acidic residues" evidence="1">
    <location>
        <begin position="81"/>
        <end position="92"/>
    </location>
</feature>
<dbReference type="AlphaFoldDB" id="A0A3N4I5Q4"/>
<keyword evidence="4" id="KW-1185">Reference proteome</keyword>
<dbReference type="Pfam" id="PF00004">
    <property type="entry name" value="AAA"/>
    <property type="match status" value="1"/>
</dbReference>
<evidence type="ECO:0000313" key="4">
    <source>
        <dbReference type="Proteomes" id="UP000275078"/>
    </source>
</evidence>
<dbReference type="OrthoDB" id="10042665at2759"/>
<keyword evidence="3" id="KW-0378">Hydrolase</keyword>
<dbReference type="PANTHER" id="PTHR46411:SF1">
    <property type="entry name" value="FAMILY ATPASE, PUTATIVE (AFU_ORTHOLOGUE AFUA_7G05752)-RELATED"/>
    <property type="match status" value="1"/>
</dbReference>
<dbReference type="InterPro" id="IPR003593">
    <property type="entry name" value="AAA+_ATPase"/>
</dbReference>
<dbReference type="GO" id="GO:0005524">
    <property type="term" value="F:ATP binding"/>
    <property type="evidence" value="ECO:0007669"/>
    <property type="project" value="InterPro"/>
</dbReference>
<dbReference type="STRING" id="1160509.A0A3N4I5Q4"/>
<gene>
    <name evidence="3" type="ORF">BJ508DRAFT_417268</name>
</gene>
<dbReference type="Proteomes" id="UP000275078">
    <property type="component" value="Unassembled WGS sequence"/>
</dbReference>
<feature type="region of interest" description="Disordered" evidence="1">
    <location>
        <begin position="821"/>
        <end position="851"/>
    </location>
</feature>
<feature type="domain" description="AAA+ ATPase" evidence="2">
    <location>
        <begin position="663"/>
        <end position="788"/>
    </location>
</feature>
<protein>
    <submittedName>
        <fullName evidence="3">P-loop containing nucleoside triphosphate hydrolase protein</fullName>
    </submittedName>
</protein>
<reference evidence="3 4" key="1">
    <citation type="journal article" date="2018" name="Nat. Ecol. Evol.">
        <title>Pezizomycetes genomes reveal the molecular basis of ectomycorrhizal truffle lifestyle.</title>
        <authorList>
            <person name="Murat C."/>
            <person name="Payen T."/>
            <person name="Noel B."/>
            <person name="Kuo A."/>
            <person name="Morin E."/>
            <person name="Chen J."/>
            <person name="Kohler A."/>
            <person name="Krizsan K."/>
            <person name="Balestrini R."/>
            <person name="Da Silva C."/>
            <person name="Montanini B."/>
            <person name="Hainaut M."/>
            <person name="Levati E."/>
            <person name="Barry K.W."/>
            <person name="Belfiori B."/>
            <person name="Cichocki N."/>
            <person name="Clum A."/>
            <person name="Dockter R.B."/>
            <person name="Fauchery L."/>
            <person name="Guy J."/>
            <person name="Iotti M."/>
            <person name="Le Tacon F."/>
            <person name="Lindquist E.A."/>
            <person name="Lipzen A."/>
            <person name="Malagnac F."/>
            <person name="Mello A."/>
            <person name="Molinier V."/>
            <person name="Miyauchi S."/>
            <person name="Poulain J."/>
            <person name="Riccioni C."/>
            <person name="Rubini A."/>
            <person name="Sitrit Y."/>
            <person name="Splivallo R."/>
            <person name="Traeger S."/>
            <person name="Wang M."/>
            <person name="Zifcakova L."/>
            <person name="Wipf D."/>
            <person name="Zambonelli A."/>
            <person name="Paolocci F."/>
            <person name="Nowrousian M."/>
            <person name="Ottonello S."/>
            <person name="Baldrian P."/>
            <person name="Spatafora J.W."/>
            <person name="Henrissat B."/>
            <person name="Nagy L.G."/>
            <person name="Aury J.M."/>
            <person name="Wincker P."/>
            <person name="Grigoriev I.V."/>
            <person name="Bonfante P."/>
            <person name="Martin F.M."/>
        </authorList>
    </citation>
    <scope>NUCLEOTIDE SEQUENCE [LARGE SCALE GENOMIC DNA]</scope>
    <source>
        <strain evidence="3 4">RN42</strain>
    </source>
</reference>
<dbReference type="Gene3D" id="3.40.50.300">
    <property type="entry name" value="P-loop containing nucleotide triphosphate hydrolases"/>
    <property type="match status" value="1"/>
</dbReference>
<feature type="compositionally biased region" description="Basic and acidic residues" evidence="1">
    <location>
        <begin position="161"/>
        <end position="172"/>
    </location>
</feature>
<dbReference type="SUPFAM" id="SSF52540">
    <property type="entry name" value="P-loop containing nucleoside triphosphate hydrolases"/>
    <property type="match status" value="1"/>
</dbReference>
<accession>A0A3N4I5Q4</accession>
<feature type="compositionally biased region" description="Pro residues" evidence="1">
    <location>
        <begin position="126"/>
        <end position="141"/>
    </location>
</feature>
<proteinExistence type="predicted"/>
<evidence type="ECO:0000256" key="1">
    <source>
        <dbReference type="SAM" id="MobiDB-lite"/>
    </source>
</evidence>
<feature type="region of interest" description="Disordered" evidence="1">
    <location>
        <begin position="1"/>
        <end position="99"/>
    </location>
</feature>
<evidence type="ECO:0000313" key="3">
    <source>
        <dbReference type="EMBL" id="RPA77184.1"/>
    </source>
</evidence>
<dbReference type="PANTHER" id="PTHR46411">
    <property type="entry name" value="FAMILY ATPASE, PUTATIVE-RELATED"/>
    <property type="match status" value="1"/>
</dbReference>
<dbReference type="InterPro" id="IPR027417">
    <property type="entry name" value="P-loop_NTPase"/>
</dbReference>
<dbReference type="SMART" id="SM00382">
    <property type="entry name" value="AAA"/>
    <property type="match status" value="1"/>
</dbReference>
<dbReference type="InterPro" id="IPR054289">
    <property type="entry name" value="DUF7025"/>
</dbReference>
<dbReference type="GO" id="GO:0016887">
    <property type="term" value="F:ATP hydrolysis activity"/>
    <property type="evidence" value="ECO:0007669"/>
    <property type="project" value="InterPro"/>
</dbReference>
<organism evidence="3 4">
    <name type="scientific">Ascobolus immersus RN42</name>
    <dbReference type="NCBI Taxonomy" id="1160509"/>
    <lineage>
        <taxon>Eukaryota</taxon>
        <taxon>Fungi</taxon>
        <taxon>Dikarya</taxon>
        <taxon>Ascomycota</taxon>
        <taxon>Pezizomycotina</taxon>
        <taxon>Pezizomycetes</taxon>
        <taxon>Pezizales</taxon>
        <taxon>Ascobolaceae</taxon>
        <taxon>Ascobolus</taxon>
    </lineage>
</organism>
<dbReference type="EMBL" id="ML119731">
    <property type="protein sequence ID" value="RPA77184.1"/>
    <property type="molecule type" value="Genomic_DNA"/>
</dbReference>
<sequence length="943" mass="106107">MSPEECNCDDSTPLVEEGNVPIPPPANPNGKSALTEPAEKAADTKIVTNGVGKGVTATKEGGDTTEGGEKDKKVEANGTDDKEDGGEIPEDDEKSKATLEITQLQMALNYIQRELALRGVQDSKFPVPPYPGIPPPPPPPGMYSSEATRRPAADPNSPVPEKAEKKAEEEVKPVARIRGSKKEFRRLDELYDKGKNTFYLAETHTTSSQKEDEWEEYVFIVKRKFDWQNRFIKSVIDIKSAELHGLLRDHVLKGIQGISLVEEKPSIIPNDLFNYQPQIEDYLAKEKEKPEDKQDQKLIEHTELLLDFLNEDYAEVKAHLIPLLEHGEITFDLLWALFLPNSLLFTYCPGSHEPQCLKLDYGEYQCSPARGKFFQLETHLINFDGKKFFRKKLIVEIYEFRGSRRIDDLPFFPLAYHEREDEIITQLISRGREFCKLDGSHNKAYKGIAFHTSKQGLTRVNVDGRVMVDAATFRYINPNYQCAQSRSHGVLNGGPGMVDPNALPTFGEEDGNGSCGAVNAIKSIPPPPEHGQNGMSHLEKTRNRLFRRGYILKDGKMQLVGGPSRRPKEKKKTDEYHAGLNPKNMTEEELLLCSPTVLGFSFPDKLWLELAVANIHEIEWNSDAFDSLVLPTEQKNIVRALVESHTINKSRNGFDDVVKGKGKGLVAVLHGRPGVGKTLTAEGISEYLKRPLYMVSVGELGTDARTLEHQLSRILEVAHIWGAVLLLDEADVFLERRSVHDLHRNALVSIFLRLLEYFQGILFLTTNRVETFDEAFQSRIHIALRYNDLDQKAKKQIWKTFLNLVEKDIRSIAAEEAEKAAAEEAATKQEESKEEVSDKLEQKGENGVLEDKAEEKLPPAKQVHLVDPEGWTKIVSKGELEWLSKRHLNGRQIKNAVRTAHALSGNTKESLNIKHLKTVLQVTESFENDLKGTGQLDSMMSYA</sequence>
<dbReference type="Pfam" id="PF22942">
    <property type="entry name" value="DUF7025"/>
    <property type="match status" value="1"/>
</dbReference>
<dbReference type="CDD" id="cd19481">
    <property type="entry name" value="RecA-like_protease"/>
    <property type="match status" value="1"/>
</dbReference>
<evidence type="ECO:0000259" key="2">
    <source>
        <dbReference type="SMART" id="SM00382"/>
    </source>
</evidence>
<feature type="region of interest" description="Disordered" evidence="1">
    <location>
        <begin position="126"/>
        <end position="172"/>
    </location>
</feature>